<accession>A0AAV8EIP1</accession>
<evidence type="ECO:0000313" key="3">
    <source>
        <dbReference type="Proteomes" id="UP001140206"/>
    </source>
</evidence>
<evidence type="ECO:0000256" key="1">
    <source>
        <dbReference type="SAM" id="Coils"/>
    </source>
</evidence>
<dbReference type="PANTHER" id="PTHR33431:SF12">
    <property type="entry name" value="HIGH MOBILITY GROUP BOX PROTEIN, PUTATIVE (DUF1635)-RELATED"/>
    <property type="match status" value="1"/>
</dbReference>
<feature type="coiled-coil region" evidence="1">
    <location>
        <begin position="33"/>
        <end position="85"/>
    </location>
</feature>
<proteinExistence type="predicted"/>
<gene>
    <name evidence="2" type="ORF">LUZ62_063396</name>
</gene>
<organism evidence="2 3">
    <name type="scientific">Rhynchospora pubera</name>
    <dbReference type="NCBI Taxonomy" id="906938"/>
    <lineage>
        <taxon>Eukaryota</taxon>
        <taxon>Viridiplantae</taxon>
        <taxon>Streptophyta</taxon>
        <taxon>Embryophyta</taxon>
        <taxon>Tracheophyta</taxon>
        <taxon>Spermatophyta</taxon>
        <taxon>Magnoliopsida</taxon>
        <taxon>Liliopsida</taxon>
        <taxon>Poales</taxon>
        <taxon>Cyperaceae</taxon>
        <taxon>Cyperoideae</taxon>
        <taxon>Rhynchosporeae</taxon>
        <taxon>Rhynchospora</taxon>
    </lineage>
</organism>
<name>A0AAV8EIP1_9POAL</name>
<dbReference type="EMBL" id="JAMFTS010000003">
    <property type="protein sequence ID" value="KAJ4779139.1"/>
    <property type="molecule type" value="Genomic_DNA"/>
</dbReference>
<dbReference type="Pfam" id="PF07795">
    <property type="entry name" value="DUF1635"/>
    <property type="match status" value="1"/>
</dbReference>
<reference evidence="2" key="1">
    <citation type="submission" date="2022-08" db="EMBL/GenBank/DDBJ databases">
        <authorList>
            <person name="Marques A."/>
        </authorList>
    </citation>
    <scope>NUCLEOTIDE SEQUENCE</scope>
    <source>
        <strain evidence="2">RhyPub2mFocal</strain>
        <tissue evidence="2">Leaves</tissue>
    </source>
</reference>
<dbReference type="PANTHER" id="PTHR33431">
    <property type="entry name" value="ENABLED-LIKE PROTEIN (DUF1635)"/>
    <property type="match status" value="1"/>
</dbReference>
<dbReference type="AlphaFoldDB" id="A0AAV8EIP1"/>
<protein>
    <submittedName>
        <fullName evidence="2">Enabled-like protein (DUF1635)</fullName>
    </submittedName>
</protein>
<evidence type="ECO:0000313" key="2">
    <source>
        <dbReference type="EMBL" id="KAJ4779139.1"/>
    </source>
</evidence>
<dbReference type="Proteomes" id="UP001140206">
    <property type="component" value="Chromosome 3"/>
</dbReference>
<sequence>MALESLPWSHGEFAMEGFSSGWNRHQVPFPQNVDELKQKLLRKTWELENLQATAAEELRKKDETIHKLVNLVNLTKKERDEVKEQLNALLSCLSSKKQQHVEAVNSGLTESDSLSDTQTHNNRHSYVSSPVEKSFYHADSSNITNAATTGVAASYDYGSIIIDELAKKRPLPEKGKLLQSVINAGPILQTLMVAGPLPTWRNPPPLQAFQPTRFAMDSTNMRSPLNFANGLGFHEKRQMGSGLDSFCEGNLGAKRLKNI</sequence>
<keyword evidence="3" id="KW-1185">Reference proteome</keyword>
<keyword evidence="1" id="KW-0175">Coiled coil</keyword>
<dbReference type="InterPro" id="IPR012862">
    <property type="entry name" value="DUF1635"/>
</dbReference>
<comment type="caution">
    <text evidence="2">The sequence shown here is derived from an EMBL/GenBank/DDBJ whole genome shotgun (WGS) entry which is preliminary data.</text>
</comment>